<dbReference type="OrthoDB" id="73901at2759"/>
<comment type="similarity">
    <text evidence="4">Belongs to the copper transporter (Ctr) (TC 1.A.56) family. SLC31A subfamily.</text>
</comment>
<reference evidence="5" key="1">
    <citation type="journal article" date="2021" name="Nat. Commun.">
        <title>Genetic determinants of endophytism in the Arabidopsis root mycobiome.</title>
        <authorList>
            <person name="Mesny F."/>
            <person name="Miyauchi S."/>
            <person name="Thiergart T."/>
            <person name="Pickel B."/>
            <person name="Atanasova L."/>
            <person name="Karlsson M."/>
            <person name="Huettel B."/>
            <person name="Barry K.W."/>
            <person name="Haridas S."/>
            <person name="Chen C."/>
            <person name="Bauer D."/>
            <person name="Andreopoulos W."/>
            <person name="Pangilinan J."/>
            <person name="LaButti K."/>
            <person name="Riley R."/>
            <person name="Lipzen A."/>
            <person name="Clum A."/>
            <person name="Drula E."/>
            <person name="Henrissat B."/>
            <person name="Kohler A."/>
            <person name="Grigoriev I.V."/>
            <person name="Martin F.M."/>
            <person name="Hacquard S."/>
        </authorList>
    </citation>
    <scope>NUCLEOTIDE SEQUENCE</scope>
    <source>
        <strain evidence="5">MPI-SDFR-AT-0117</strain>
    </source>
</reference>
<keyword evidence="3 4" id="KW-0472">Membrane</keyword>
<sequence>MEARYPHGDMDMDHGAADAGVAAGVAAGAAAATDGMAGHDMGMGEMGGHSMGMMAVFQNIMQTSLYSSSWTPNSAGTYAATCIFLILLAALMRLMLAGKSLLEQRWLDQELKRRYIVVADKNPLGQQLSSESFAKDMVLSENGREENVTVVQRKKALTRPWRFTVDPVRALLDTVIAGVGYLLMLAVMSMNIGYFFSVLGGVFLGSIAVGRYAVSTEH</sequence>
<gene>
    <name evidence="5" type="ORF">F5X68DRAFT_55988</name>
</gene>
<dbReference type="PANTHER" id="PTHR12483:SF120">
    <property type="entry name" value="HIGH-AFFINITY COPPER TRANSPORTER CTRA2"/>
    <property type="match status" value="1"/>
</dbReference>
<keyword evidence="2 4" id="KW-1133">Transmembrane helix</keyword>
<accession>A0A9P9A402</accession>
<evidence type="ECO:0000313" key="5">
    <source>
        <dbReference type="EMBL" id="KAH6665922.1"/>
    </source>
</evidence>
<proteinExistence type="inferred from homology"/>
<evidence type="ECO:0000313" key="6">
    <source>
        <dbReference type="Proteomes" id="UP000770015"/>
    </source>
</evidence>
<keyword evidence="1 4" id="KW-0812">Transmembrane</keyword>
<feature type="transmembrane region" description="Helical" evidence="4">
    <location>
        <begin position="194"/>
        <end position="214"/>
    </location>
</feature>
<evidence type="ECO:0000256" key="1">
    <source>
        <dbReference type="ARBA" id="ARBA00022692"/>
    </source>
</evidence>
<feature type="transmembrane region" description="Helical" evidence="4">
    <location>
        <begin position="170"/>
        <end position="188"/>
    </location>
</feature>
<dbReference type="GO" id="GO:0005886">
    <property type="term" value="C:plasma membrane"/>
    <property type="evidence" value="ECO:0007669"/>
    <property type="project" value="TreeGrafter"/>
</dbReference>
<comment type="caution">
    <text evidence="5">The sequence shown here is derived from an EMBL/GenBank/DDBJ whole genome shotgun (WGS) entry which is preliminary data.</text>
</comment>
<dbReference type="InterPro" id="IPR007274">
    <property type="entry name" value="Cop_transporter"/>
</dbReference>
<dbReference type="GO" id="GO:0005375">
    <property type="term" value="F:copper ion transmembrane transporter activity"/>
    <property type="evidence" value="ECO:0007669"/>
    <property type="project" value="UniProtKB-UniRule"/>
</dbReference>
<evidence type="ECO:0000256" key="4">
    <source>
        <dbReference type="RuleBase" id="RU367022"/>
    </source>
</evidence>
<evidence type="ECO:0000256" key="2">
    <source>
        <dbReference type="ARBA" id="ARBA00022989"/>
    </source>
</evidence>
<evidence type="ECO:0000256" key="3">
    <source>
        <dbReference type="ARBA" id="ARBA00023136"/>
    </source>
</evidence>
<name>A0A9P9A402_9PEZI</name>
<dbReference type="PANTHER" id="PTHR12483">
    <property type="entry name" value="SOLUTE CARRIER FAMILY 31 COPPER TRANSPORTERS"/>
    <property type="match status" value="1"/>
</dbReference>
<dbReference type="AlphaFoldDB" id="A0A9P9A402"/>
<organism evidence="5 6">
    <name type="scientific">Plectosphaerella plurivora</name>
    <dbReference type="NCBI Taxonomy" id="936078"/>
    <lineage>
        <taxon>Eukaryota</taxon>
        <taxon>Fungi</taxon>
        <taxon>Dikarya</taxon>
        <taxon>Ascomycota</taxon>
        <taxon>Pezizomycotina</taxon>
        <taxon>Sordariomycetes</taxon>
        <taxon>Hypocreomycetidae</taxon>
        <taxon>Glomerellales</taxon>
        <taxon>Plectosphaerellaceae</taxon>
        <taxon>Plectosphaerella</taxon>
    </lineage>
</organism>
<keyword evidence="4" id="KW-0813">Transport</keyword>
<protein>
    <recommendedName>
        <fullName evidence="4">Copper transport protein</fullName>
    </recommendedName>
</protein>
<dbReference type="Pfam" id="PF04145">
    <property type="entry name" value="Ctr"/>
    <property type="match status" value="1"/>
</dbReference>
<keyword evidence="4" id="KW-0186">Copper</keyword>
<dbReference type="EMBL" id="JAGSXJ010000037">
    <property type="protein sequence ID" value="KAH6665922.1"/>
    <property type="molecule type" value="Genomic_DNA"/>
</dbReference>
<keyword evidence="4" id="KW-0406">Ion transport</keyword>
<keyword evidence="4" id="KW-0187">Copper transport</keyword>
<comment type="subcellular location">
    <subcellularLocation>
        <location evidence="4">Membrane</location>
        <topology evidence="4">Multi-pass membrane protein</topology>
    </subcellularLocation>
</comment>
<dbReference type="Proteomes" id="UP000770015">
    <property type="component" value="Unassembled WGS sequence"/>
</dbReference>
<feature type="transmembrane region" description="Helical" evidence="4">
    <location>
        <begin position="75"/>
        <end position="96"/>
    </location>
</feature>
<keyword evidence="6" id="KW-1185">Reference proteome</keyword>